<accession>A0AAD7C9W4</accession>
<evidence type="ECO:0000259" key="1">
    <source>
        <dbReference type="Pfam" id="PF12697"/>
    </source>
</evidence>
<protein>
    <submittedName>
        <fullName evidence="2">Alpha/beta hydrolase fold-1</fullName>
    </submittedName>
</protein>
<keyword evidence="2" id="KW-0378">Hydrolase</keyword>
<evidence type="ECO:0000313" key="2">
    <source>
        <dbReference type="EMBL" id="KAJ7643228.1"/>
    </source>
</evidence>
<dbReference type="InterPro" id="IPR000073">
    <property type="entry name" value="AB_hydrolase_1"/>
</dbReference>
<dbReference type="SUPFAM" id="SSF53474">
    <property type="entry name" value="alpha/beta-Hydrolases"/>
    <property type="match status" value="1"/>
</dbReference>
<dbReference type="PANTHER" id="PTHR43194">
    <property type="entry name" value="HYDROLASE ALPHA/BETA FOLD FAMILY"/>
    <property type="match status" value="1"/>
</dbReference>
<reference evidence="2" key="1">
    <citation type="submission" date="2023-03" db="EMBL/GenBank/DDBJ databases">
        <title>Massive genome expansion in bonnet fungi (Mycena s.s.) driven by repeated elements and novel gene families across ecological guilds.</title>
        <authorList>
            <consortium name="Lawrence Berkeley National Laboratory"/>
            <person name="Harder C.B."/>
            <person name="Miyauchi S."/>
            <person name="Viragh M."/>
            <person name="Kuo A."/>
            <person name="Thoen E."/>
            <person name="Andreopoulos B."/>
            <person name="Lu D."/>
            <person name="Skrede I."/>
            <person name="Drula E."/>
            <person name="Henrissat B."/>
            <person name="Morin E."/>
            <person name="Kohler A."/>
            <person name="Barry K."/>
            <person name="LaButti K."/>
            <person name="Morin E."/>
            <person name="Salamov A."/>
            <person name="Lipzen A."/>
            <person name="Mereny Z."/>
            <person name="Hegedus B."/>
            <person name="Baldrian P."/>
            <person name="Stursova M."/>
            <person name="Weitz H."/>
            <person name="Taylor A."/>
            <person name="Grigoriev I.V."/>
            <person name="Nagy L.G."/>
            <person name="Martin F."/>
            <person name="Kauserud H."/>
        </authorList>
    </citation>
    <scope>NUCLEOTIDE SEQUENCE</scope>
    <source>
        <strain evidence="2">CBHHK067</strain>
    </source>
</reference>
<feature type="domain" description="AB hydrolase-1" evidence="1">
    <location>
        <begin position="42"/>
        <end position="330"/>
    </location>
</feature>
<dbReference type="Proteomes" id="UP001221757">
    <property type="component" value="Unassembled WGS sequence"/>
</dbReference>
<proteinExistence type="predicted"/>
<name>A0AAD7C9W4_MYCRO</name>
<keyword evidence="3" id="KW-1185">Reference proteome</keyword>
<comment type="caution">
    <text evidence="2">The sequence shown here is derived from an EMBL/GenBank/DDBJ whole genome shotgun (WGS) entry which is preliminary data.</text>
</comment>
<gene>
    <name evidence="2" type="ORF">B0H17DRAFT_1104523</name>
</gene>
<dbReference type="EMBL" id="JARKIE010000407">
    <property type="protein sequence ID" value="KAJ7643228.1"/>
    <property type="molecule type" value="Genomic_DNA"/>
</dbReference>
<dbReference type="Pfam" id="PF12697">
    <property type="entry name" value="Abhydrolase_6"/>
    <property type="match status" value="1"/>
</dbReference>
<evidence type="ECO:0000313" key="3">
    <source>
        <dbReference type="Proteomes" id="UP001221757"/>
    </source>
</evidence>
<dbReference type="Gene3D" id="3.40.50.1820">
    <property type="entry name" value="alpha/beta hydrolase"/>
    <property type="match status" value="1"/>
</dbReference>
<dbReference type="PANTHER" id="PTHR43194:SF2">
    <property type="entry name" value="PEROXISOMAL MEMBRANE PROTEIN LPX1"/>
    <property type="match status" value="1"/>
</dbReference>
<sequence length="348" mass="38409">MSLLASKSYTFNPRPRYPLLLSVKRYWDPSSPHLNDPDALTLVFTHGTGFHKELYEPTIAELYARLGGAAGPKIREVWSIDAPNHGDAAVLNEHALRDGYDDEPVFGWQEYARGLHAFLAGLGTGVDVDFRTRRLVLVGHSMSCPAIILALTYQPALAPAFLVMVEMMGINPQAVPALMKFLTDGSAHRRDVWPSRADAYRLLKARPPWRAWDDRVLRIFVEAGLRPLPTLEYPDTDTEGVTLKCTRLQETATYRDSLASAVAYHLMRLVVKRFPTHFIQGAVDDYLSRAVKDDFLDNAVGGAHNLASLACVPGAGHLVVQTHPAGLAEALFDVLKMESEGAGVQVKL</sequence>
<dbReference type="AlphaFoldDB" id="A0AAD7C9W4"/>
<dbReference type="InterPro" id="IPR050228">
    <property type="entry name" value="Carboxylesterase_BioH"/>
</dbReference>
<dbReference type="InterPro" id="IPR029058">
    <property type="entry name" value="AB_hydrolase_fold"/>
</dbReference>
<organism evidence="2 3">
    <name type="scientific">Mycena rosella</name>
    <name type="common">Pink bonnet</name>
    <name type="synonym">Agaricus rosellus</name>
    <dbReference type="NCBI Taxonomy" id="1033263"/>
    <lineage>
        <taxon>Eukaryota</taxon>
        <taxon>Fungi</taxon>
        <taxon>Dikarya</taxon>
        <taxon>Basidiomycota</taxon>
        <taxon>Agaricomycotina</taxon>
        <taxon>Agaricomycetes</taxon>
        <taxon>Agaricomycetidae</taxon>
        <taxon>Agaricales</taxon>
        <taxon>Marasmiineae</taxon>
        <taxon>Mycenaceae</taxon>
        <taxon>Mycena</taxon>
    </lineage>
</organism>
<dbReference type="GO" id="GO:0016787">
    <property type="term" value="F:hydrolase activity"/>
    <property type="evidence" value="ECO:0007669"/>
    <property type="project" value="UniProtKB-KW"/>
</dbReference>